<reference evidence="8 9" key="1">
    <citation type="journal article" date="2007" name="Nature">
        <title>Evolution of genes and genomes on the Drosophila phylogeny.</title>
        <authorList>
            <consortium name="Drosophila 12 Genomes Consortium"/>
            <person name="Clark A.G."/>
            <person name="Eisen M.B."/>
            <person name="Smith D.R."/>
            <person name="Bergman C.M."/>
            <person name="Oliver B."/>
            <person name="Markow T.A."/>
            <person name="Kaufman T.C."/>
            <person name="Kellis M."/>
            <person name="Gelbart W."/>
            <person name="Iyer V.N."/>
            <person name="Pollard D.A."/>
            <person name="Sackton T.B."/>
            <person name="Larracuente A.M."/>
            <person name="Singh N.D."/>
            <person name="Abad J.P."/>
            <person name="Abt D.N."/>
            <person name="Adryan B."/>
            <person name="Aguade M."/>
            <person name="Akashi H."/>
            <person name="Anderson W.W."/>
            <person name="Aquadro C.F."/>
            <person name="Ardell D.H."/>
            <person name="Arguello R."/>
            <person name="Artieri C.G."/>
            <person name="Barbash D.A."/>
            <person name="Barker D."/>
            <person name="Barsanti P."/>
            <person name="Batterham P."/>
            <person name="Batzoglou S."/>
            <person name="Begun D."/>
            <person name="Bhutkar A."/>
            <person name="Blanco E."/>
            <person name="Bosak S.A."/>
            <person name="Bradley R.K."/>
            <person name="Brand A.D."/>
            <person name="Brent M.R."/>
            <person name="Brooks A.N."/>
            <person name="Brown R.H."/>
            <person name="Butlin R.K."/>
            <person name="Caggese C."/>
            <person name="Calvi B.R."/>
            <person name="Bernardo de Carvalho A."/>
            <person name="Caspi A."/>
            <person name="Castrezana S."/>
            <person name="Celniker S.E."/>
            <person name="Chang J.L."/>
            <person name="Chapple C."/>
            <person name="Chatterji S."/>
            <person name="Chinwalla A."/>
            <person name="Civetta A."/>
            <person name="Clifton S.W."/>
            <person name="Comeron J.M."/>
            <person name="Costello J.C."/>
            <person name="Coyne J.A."/>
            <person name="Daub J."/>
            <person name="David R.G."/>
            <person name="Delcher A.L."/>
            <person name="Delehaunty K."/>
            <person name="Do C.B."/>
            <person name="Ebling H."/>
            <person name="Edwards K."/>
            <person name="Eickbush T."/>
            <person name="Evans J.D."/>
            <person name="Filipski A."/>
            <person name="Findeiss S."/>
            <person name="Freyhult E."/>
            <person name="Fulton L."/>
            <person name="Fulton R."/>
            <person name="Garcia A.C."/>
            <person name="Gardiner A."/>
            <person name="Garfield D.A."/>
            <person name="Garvin B.E."/>
            <person name="Gibson G."/>
            <person name="Gilbert D."/>
            <person name="Gnerre S."/>
            <person name="Godfrey J."/>
            <person name="Good R."/>
            <person name="Gotea V."/>
            <person name="Gravely B."/>
            <person name="Greenberg A.J."/>
            <person name="Griffiths-Jones S."/>
            <person name="Gross S."/>
            <person name="Guigo R."/>
            <person name="Gustafson E.A."/>
            <person name="Haerty W."/>
            <person name="Hahn M.W."/>
            <person name="Halligan D.L."/>
            <person name="Halpern A.L."/>
            <person name="Halter G.M."/>
            <person name="Han M.V."/>
            <person name="Heger A."/>
            <person name="Hillier L."/>
            <person name="Hinrichs A.S."/>
            <person name="Holmes I."/>
            <person name="Hoskins R.A."/>
            <person name="Hubisz M.J."/>
            <person name="Hultmark D."/>
            <person name="Huntley M.A."/>
            <person name="Jaffe D.B."/>
            <person name="Jagadeeshan S."/>
            <person name="Jeck W.R."/>
            <person name="Johnson J."/>
            <person name="Jones C.D."/>
            <person name="Jordan W.C."/>
            <person name="Karpen G.H."/>
            <person name="Kataoka E."/>
            <person name="Keightley P.D."/>
            <person name="Kheradpour P."/>
            <person name="Kirkness E.F."/>
            <person name="Koerich L.B."/>
            <person name="Kristiansen K."/>
            <person name="Kudrna D."/>
            <person name="Kulathinal R.J."/>
            <person name="Kumar S."/>
            <person name="Kwok R."/>
            <person name="Lander E."/>
            <person name="Langley C.H."/>
            <person name="Lapoint R."/>
            <person name="Lazzaro B.P."/>
            <person name="Lee S.J."/>
            <person name="Levesque L."/>
            <person name="Li R."/>
            <person name="Lin C.F."/>
            <person name="Lin M.F."/>
            <person name="Lindblad-Toh K."/>
            <person name="Llopart A."/>
            <person name="Long M."/>
            <person name="Low L."/>
            <person name="Lozovsky E."/>
            <person name="Lu J."/>
            <person name="Luo M."/>
            <person name="Machado C.A."/>
            <person name="Makalowski W."/>
            <person name="Marzo M."/>
            <person name="Matsuda M."/>
            <person name="Matzkin L."/>
            <person name="McAllister B."/>
            <person name="McBride C.S."/>
            <person name="McKernan B."/>
            <person name="McKernan K."/>
            <person name="Mendez-Lago M."/>
            <person name="Minx P."/>
            <person name="Mollenhauer M.U."/>
            <person name="Montooth K."/>
            <person name="Mount S.M."/>
            <person name="Mu X."/>
            <person name="Myers E."/>
            <person name="Negre B."/>
            <person name="Newfeld S."/>
            <person name="Nielsen R."/>
            <person name="Noor M.A."/>
            <person name="O'Grady P."/>
            <person name="Pachter L."/>
            <person name="Papaceit M."/>
            <person name="Parisi M.J."/>
            <person name="Parisi M."/>
            <person name="Parts L."/>
            <person name="Pedersen J.S."/>
            <person name="Pesole G."/>
            <person name="Phillippy A.M."/>
            <person name="Ponting C.P."/>
            <person name="Pop M."/>
            <person name="Porcelli D."/>
            <person name="Powell J.R."/>
            <person name="Prohaska S."/>
            <person name="Pruitt K."/>
            <person name="Puig M."/>
            <person name="Quesneville H."/>
            <person name="Ram K.R."/>
            <person name="Rand D."/>
            <person name="Rasmussen M.D."/>
            <person name="Reed L.K."/>
            <person name="Reenan R."/>
            <person name="Reily A."/>
            <person name="Remington K.A."/>
            <person name="Rieger T.T."/>
            <person name="Ritchie M.G."/>
            <person name="Robin C."/>
            <person name="Rogers Y.H."/>
            <person name="Rohde C."/>
            <person name="Rozas J."/>
            <person name="Rubenfield M.J."/>
            <person name="Ruiz A."/>
            <person name="Russo S."/>
            <person name="Salzberg S.L."/>
            <person name="Sanchez-Gracia A."/>
            <person name="Saranga D.J."/>
            <person name="Sato H."/>
            <person name="Schaeffer S.W."/>
            <person name="Schatz M.C."/>
            <person name="Schlenke T."/>
            <person name="Schwartz R."/>
            <person name="Segarra C."/>
            <person name="Singh R.S."/>
            <person name="Sirot L."/>
            <person name="Sirota M."/>
            <person name="Sisneros N.B."/>
            <person name="Smith C.D."/>
            <person name="Smith T.F."/>
            <person name="Spieth J."/>
            <person name="Stage D.E."/>
            <person name="Stark A."/>
            <person name="Stephan W."/>
            <person name="Strausberg R.L."/>
            <person name="Strempel S."/>
            <person name="Sturgill D."/>
            <person name="Sutton G."/>
            <person name="Sutton G.G."/>
            <person name="Tao W."/>
            <person name="Teichmann S."/>
            <person name="Tobari Y.N."/>
            <person name="Tomimura Y."/>
            <person name="Tsolas J.M."/>
            <person name="Valente V.L."/>
            <person name="Venter E."/>
            <person name="Venter J.C."/>
            <person name="Vicario S."/>
            <person name="Vieira F.G."/>
            <person name="Vilella A.J."/>
            <person name="Villasante A."/>
            <person name="Walenz B."/>
            <person name="Wang J."/>
            <person name="Wasserman M."/>
            <person name="Watts T."/>
            <person name="Wilson D."/>
            <person name="Wilson R.K."/>
            <person name="Wing R.A."/>
            <person name="Wolfner M.F."/>
            <person name="Wong A."/>
            <person name="Wong G.K."/>
            <person name="Wu C.I."/>
            <person name="Wu G."/>
            <person name="Yamamoto D."/>
            <person name="Yang H.P."/>
            <person name="Yang S.P."/>
            <person name="Yorke J.A."/>
            <person name="Yoshida K."/>
            <person name="Zdobnov E."/>
            <person name="Zhang P."/>
            <person name="Zhang Y."/>
            <person name="Zimin A.V."/>
            <person name="Baldwin J."/>
            <person name="Abdouelleil A."/>
            <person name="Abdulkadir J."/>
            <person name="Abebe A."/>
            <person name="Abera B."/>
            <person name="Abreu J."/>
            <person name="Acer S.C."/>
            <person name="Aftuck L."/>
            <person name="Alexander A."/>
            <person name="An P."/>
            <person name="Anderson E."/>
            <person name="Anderson S."/>
            <person name="Arachi H."/>
            <person name="Azer M."/>
            <person name="Bachantsang P."/>
            <person name="Barry A."/>
            <person name="Bayul T."/>
            <person name="Berlin A."/>
            <person name="Bessette D."/>
            <person name="Bloom T."/>
            <person name="Blye J."/>
            <person name="Boguslavskiy L."/>
            <person name="Bonnet C."/>
            <person name="Boukhgalter B."/>
            <person name="Bourzgui I."/>
            <person name="Brown A."/>
            <person name="Cahill P."/>
            <person name="Channer S."/>
            <person name="Cheshatsang Y."/>
            <person name="Chuda L."/>
            <person name="Citroen M."/>
            <person name="Collymore A."/>
            <person name="Cooke P."/>
            <person name="Costello M."/>
            <person name="D'Aco K."/>
            <person name="Daza R."/>
            <person name="De Haan G."/>
            <person name="DeGray S."/>
            <person name="DeMaso C."/>
            <person name="Dhargay N."/>
            <person name="Dooley K."/>
            <person name="Dooley E."/>
            <person name="Doricent M."/>
            <person name="Dorje P."/>
            <person name="Dorjee K."/>
            <person name="Dupes A."/>
            <person name="Elong R."/>
            <person name="Falk J."/>
            <person name="Farina A."/>
            <person name="Faro S."/>
            <person name="Ferguson D."/>
            <person name="Fisher S."/>
            <person name="Foley C.D."/>
            <person name="Franke A."/>
            <person name="Friedrich D."/>
            <person name="Gadbois L."/>
            <person name="Gearin G."/>
            <person name="Gearin C.R."/>
            <person name="Giannoukos G."/>
            <person name="Goode T."/>
            <person name="Graham J."/>
            <person name="Grandbois E."/>
            <person name="Grewal S."/>
            <person name="Gyaltsen K."/>
            <person name="Hafez N."/>
            <person name="Hagos B."/>
            <person name="Hall J."/>
            <person name="Henson C."/>
            <person name="Hollinger A."/>
            <person name="Honan T."/>
            <person name="Huard M.D."/>
            <person name="Hughes L."/>
            <person name="Hurhula B."/>
            <person name="Husby M.E."/>
            <person name="Kamat A."/>
            <person name="Kanga B."/>
            <person name="Kashin S."/>
            <person name="Khazanovich D."/>
            <person name="Kisner P."/>
            <person name="Lance K."/>
            <person name="Lara M."/>
            <person name="Lee W."/>
            <person name="Lennon N."/>
            <person name="Letendre F."/>
            <person name="LeVine R."/>
            <person name="Lipovsky A."/>
            <person name="Liu X."/>
            <person name="Liu J."/>
            <person name="Liu S."/>
            <person name="Lokyitsang T."/>
            <person name="Lokyitsang Y."/>
            <person name="Lubonja R."/>
            <person name="Lui A."/>
            <person name="MacDonald P."/>
            <person name="Magnisalis V."/>
            <person name="Maru K."/>
            <person name="Matthews C."/>
            <person name="McCusker W."/>
            <person name="McDonough S."/>
            <person name="Mehta T."/>
            <person name="Meldrim J."/>
            <person name="Meneus L."/>
            <person name="Mihai O."/>
            <person name="Mihalev A."/>
            <person name="Mihova T."/>
            <person name="Mittelman R."/>
            <person name="Mlenga V."/>
            <person name="Montmayeur A."/>
            <person name="Mulrain L."/>
            <person name="Navidi A."/>
            <person name="Naylor J."/>
            <person name="Negash T."/>
            <person name="Nguyen T."/>
            <person name="Nguyen N."/>
            <person name="Nicol R."/>
            <person name="Norbu C."/>
            <person name="Norbu N."/>
            <person name="Novod N."/>
            <person name="O'Neill B."/>
            <person name="Osman S."/>
            <person name="Markiewicz E."/>
            <person name="Oyono O.L."/>
            <person name="Patti C."/>
            <person name="Phunkhang P."/>
            <person name="Pierre F."/>
            <person name="Priest M."/>
            <person name="Raghuraman S."/>
            <person name="Rege F."/>
            <person name="Reyes R."/>
            <person name="Rise C."/>
            <person name="Rogov P."/>
            <person name="Ross K."/>
            <person name="Ryan E."/>
            <person name="Settipalli S."/>
            <person name="Shea T."/>
            <person name="Sherpa N."/>
            <person name="Shi L."/>
            <person name="Shih D."/>
            <person name="Sparrow T."/>
            <person name="Spaulding J."/>
            <person name="Stalker J."/>
            <person name="Stange-Thomann N."/>
            <person name="Stavropoulos S."/>
            <person name="Stone C."/>
            <person name="Strader C."/>
            <person name="Tesfaye S."/>
            <person name="Thomson T."/>
            <person name="Thoulutsang Y."/>
            <person name="Thoulutsang D."/>
            <person name="Topham K."/>
            <person name="Topping I."/>
            <person name="Tsamla T."/>
            <person name="Vassiliev H."/>
            <person name="Vo A."/>
            <person name="Wangchuk T."/>
            <person name="Wangdi T."/>
            <person name="Weiand M."/>
            <person name="Wilkinson J."/>
            <person name="Wilson A."/>
            <person name="Yadav S."/>
            <person name="Young G."/>
            <person name="Yu Q."/>
            <person name="Zembek L."/>
            <person name="Zhong D."/>
            <person name="Zimmer A."/>
            <person name="Zwirko Z."/>
            <person name="Jaffe D.B."/>
            <person name="Alvarez P."/>
            <person name="Brockman W."/>
            <person name="Butler J."/>
            <person name="Chin C."/>
            <person name="Gnerre S."/>
            <person name="Grabherr M."/>
            <person name="Kleber M."/>
            <person name="Mauceli E."/>
            <person name="MacCallum I."/>
        </authorList>
    </citation>
    <scope>NUCLEOTIDE SEQUENCE [LARGE SCALE GENOMIC DNA]</scope>
    <source>
        <strain evidence="9">Tai18E2 / Tucson 14021-0261.01</strain>
    </source>
</reference>
<dbReference type="InterPro" id="IPR001715">
    <property type="entry name" value="CH_dom"/>
</dbReference>
<keyword evidence="4" id="KW-1133">Transmembrane helix</keyword>
<dbReference type="AlphaFoldDB" id="B4IV00"/>
<dbReference type="GO" id="GO:0005640">
    <property type="term" value="C:nuclear outer membrane"/>
    <property type="evidence" value="ECO:0007669"/>
    <property type="project" value="TreeGrafter"/>
</dbReference>
<dbReference type="HOGENOM" id="CLU_2576461_0_0_1"/>
<evidence type="ECO:0000256" key="3">
    <source>
        <dbReference type="ARBA" id="ARBA00022737"/>
    </source>
</evidence>
<dbReference type="PROSITE" id="PS50021">
    <property type="entry name" value="CH"/>
    <property type="match status" value="1"/>
</dbReference>
<feature type="non-terminal residue" evidence="8">
    <location>
        <position position="74"/>
    </location>
</feature>
<dbReference type="eggNOG" id="KOG4286">
    <property type="taxonomic scope" value="Eukaryota"/>
</dbReference>
<protein>
    <recommendedName>
        <fullName evidence="7">Calponin-homology (CH) domain-containing protein</fullName>
    </recommendedName>
</protein>
<dbReference type="OrthoDB" id="10057795at2759"/>
<dbReference type="GO" id="GO:0005737">
    <property type="term" value="C:cytoplasm"/>
    <property type="evidence" value="ECO:0007669"/>
    <property type="project" value="TreeGrafter"/>
</dbReference>
<dbReference type="EMBL" id="CH892378">
    <property type="protein sequence ID" value="EDX00214.2"/>
    <property type="molecule type" value="Genomic_DNA"/>
</dbReference>
<proteinExistence type="predicted"/>
<dbReference type="Pfam" id="PF00307">
    <property type="entry name" value="CH"/>
    <property type="match status" value="1"/>
</dbReference>
<evidence type="ECO:0000256" key="4">
    <source>
        <dbReference type="ARBA" id="ARBA00022989"/>
    </source>
</evidence>
<evidence type="ECO:0000256" key="1">
    <source>
        <dbReference type="ARBA" id="ARBA00004370"/>
    </source>
</evidence>
<evidence type="ECO:0000313" key="8">
    <source>
        <dbReference type="EMBL" id="EDX00214.2"/>
    </source>
</evidence>
<reference evidence="8 9" key="2">
    <citation type="journal article" date="2007" name="PLoS Biol.">
        <title>Principles of genome evolution in the Drosophila melanogaster species group.</title>
        <authorList>
            <person name="Ranz J.M."/>
            <person name="Maurin D."/>
            <person name="Chan Y.S."/>
            <person name="von Grotthuss M."/>
            <person name="Hillier L.W."/>
            <person name="Roote J."/>
            <person name="Ashburner M."/>
            <person name="Bergman C.M."/>
        </authorList>
    </citation>
    <scope>NUCLEOTIDE SEQUENCE [LARGE SCALE GENOMIC DNA]</scope>
    <source>
        <strain evidence="9">Tai18E2 / Tucson 14021-0261.01</strain>
    </source>
</reference>
<dbReference type="InterPro" id="IPR001589">
    <property type="entry name" value="Actinin_actin-bd_CS"/>
</dbReference>
<keyword evidence="6" id="KW-0009">Actin-binding</keyword>
<feature type="domain" description="Calponin-homology (CH)" evidence="7">
    <location>
        <begin position="27"/>
        <end position="74"/>
    </location>
</feature>
<evidence type="ECO:0000259" key="7">
    <source>
        <dbReference type="PROSITE" id="PS50021"/>
    </source>
</evidence>
<sequence>MATATAMAMAYNLALKPADLARDERQHIQKKTFTKWINSHLIDTQCTPVKDLFLDLRDGHRLLALLSTLTHTSL</sequence>
<dbReference type="PANTHER" id="PTHR47535">
    <property type="entry name" value="MUSCLE-SPECIFIC PROTEIN 300 KDA, ISOFORM G"/>
    <property type="match status" value="1"/>
</dbReference>
<keyword evidence="9" id="KW-1185">Reference proteome</keyword>
<dbReference type="PANTHER" id="PTHR47535:SF1">
    <property type="entry name" value="NESPRIN-1"/>
    <property type="match status" value="1"/>
</dbReference>
<gene>
    <name evidence="8" type="primary">Dyak\GE11208</name>
    <name evidence="8" type="synonym">dyak_GLEANR_11287</name>
    <name evidence="8" type="synonym">GE11208</name>
    <name evidence="8" type="ORF">Dyak_GE11208</name>
</gene>
<dbReference type="GO" id="GO:0051015">
    <property type="term" value="F:actin filament binding"/>
    <property type="evidence" value="ECO:0007669"/>
    <property type="project" value="TreeGrafter"/>
</dbReference>
<dbReference type="SMR" id="B4IV00"/>
<dbReference type="Gene3D" id="1.10.418.10">
    <property type="entry name" value="Calponin-like domain"/>
    <property type="match status" value="1"/>
</dbReference>
<evidence type="ECO:0000256" key="2">
    <source>
        <dbReference type="ARBA" id="ARBA00022692"/>
    </source>
</evidence>
<dbReference type="Proteomes" id="UP000002282">
    <property type="component" value="Unassembled WGS sequence"/>
</dbReference>
<dbReference type="PROSITE" id="PS00019">
    <property type="entry name" value="ACTININ_1"/>
    <property type="match status" value="1"/>
</dbReference>
<dbReference type="InterPro" id="IPR036872">
    <property type="entry name" value="CH_dom_sf"/>
</dbReference>
<dbReference type="KEGG" id="dya:Dyak_GE11208"/>
<accession>B4IV00</accession>
<evidence type="ECO:0000256" key="6">
    <source>
        <dbReference type="ARBA" id="ARBA00023203"/>
    </source>
</evidence>
<dbReference type="GO" id="GO:0034993">
    <property type="term" value="C:meiotic nuclear membrane microtubule tethering complex"/>
    <property type="evidence" value="ECO:0007669"/>
    <property type="project" value="TreeGrafter"/>
</dbReference>
<evidence type="ECO:0000313" key="9">
    <source>
        <dbReference type="Proteomes" id="UP000002282"/>
    </source>
</evidence>
<keyword evidence="5" id="KW-0472">Membrane</keyword>
<dbReference type="GO" id="GO:0007097">
    <property type="term" value="P:nuclear migration"/>
    <property type="evidence" value="ECO:0007669"/>
    <property type="project" value="TreeGrafter"/>
</dbReference>
<keyword evidence="3" id="KW-0677">Repeat</keyword>
<name>B4IV00_DROYA</name>
<evidence type="ECO:0000256" key="5">
    <source>
        <dbReference type="ARBA" id="ARBA00023136"/>
    </source>
</evidence>
<dbReference type="SUPFAM" id="SSF47576">
    <property type="entry name" value="Calponin-homology domain, CH-domain"/>
    <property type="match status" value="1"/>
</dbReference>
<dbReference type="InterPro" id="IPR052403">
    <property type="entry name" value="LINC-complex_assoc"/>
</dbReference>
<comment type="subcellular location">
    <subcellularLocation>
        <location evidence="1">Membrane</location>
    </subcellularLocation>
</comment>
<keyword evidence="2" id="KW-0812">Transmembrane</keyword>
<organism evidence="8 9">
    <name type="scientific">Drosophila yakuba</name>
    <name type="common">Fruit fly</name>
    <dbReference type="NCBI Taxonomy" id="7245"/>
    <lineage>
        <taxon>Eukaryota</taxon>
        <taxon>Metazoa</taxon>
        <taxon>Ecdysozoa</taxon>
        <taxon>Arthropoda</taxon>
        <taxon>Hexapoda</taxon>
        <taxon>Insecta</taxon>
        <taxon>Pterygota</taxon>
        <taxon>Neoptera</taxon>
        <taxon>Endopterygota</taxon>
        <taxon>Diptera</taxon>
        <taxon>Brachycera</taxon>
        <taxon>Muscomorpha</taxon>
        <taxon>Ephydroidea</taxon>
        <taxon>Drosophilidae</taxon>
        <taxon>Drosophila</taxon>
        <taxon>Sophophora</taxon>
    </lineage>
</organism>